<evidence type="ECO:0000256" key="4">
    <source>
        <dbReference type="ARBA" id="ARBA00023065"/>
    </source>
</evidence>
<dbReference type="PANTHER" id="PTHR11910">
    <property type="entry name" value="ATP SYNTHASE DELTA CHAIN"/>
    <property type="match status" value="1"/>
</dbReference>
<evidence type="ECO:0000313" key="8">
    <source>
        <dbReference type="EMBL" id="TYC48942.1"/>
    </source>
</evidence>
<keyword evidence="9" id="KW-1185">Reference proteome</keyword>
<dbReference type="HAMAP" id="MF_01416">
    <property type="entry name" value="ATP_synth_delta_bact"/>
    <property type="match status" value="1"/>
</dbReference>
<evidence type="ECO:0000256" key="6">
    <source>
        <dbReference type="ARBA" id="ARBA00023310"/>
    </source>
</evidence>
<organism evidence="8 9">
    <name type="scientific">Weissella muntiaci</name>
    <dbReference type="NCBI Taxonomy" id="2508881"/>
    <lineage>
        <taxon>Bacteria</taxon>
        <taxon>Bacillati</taxon>
        <taxon>Bacillota</taxon>
        <taxon>Bacilli</taxon>
        <taxon>Lactobacillales</taxon>
        <taxon>Lactobacillaceae</taxon>
        <taxon>Weissella</taxon>
    </lineage>
</organism>
<evidence type="ECO:0000256" key="2">
    <source>
        <dbReference type="ARBA" id="ARBA00022448"/>
    </source>
</evidence>
<reference evidence="8 9" key="1">
    <citation type="submission" date="2019-01" db="EMBL/GenBank/DDBJ databases">
        <title>Weissella sp. nov., a novel lactic acid bacterium isolated from animal feces.</title>
        <authorList>
            <person name="Wang L.-T."/>
        </authorList>
    </citation>
    <scope>NUCLEOTIDE SEQUENCE [LARGE SCALE GENOMIC DNA]</scope>
    <source>
        <strain evidence="8 9">8H-2</strain>
    </source>
</reference>
<keyword evidence="3 7" id="KW-0375">Hydrogen ion transport</keyword>
<dbReference type="GO" id="GO:0045259">
    <property type="term" value="C:proton-transporting ATP synthase complex"/>
    <property type="evidence" value="ECO:0007669"/>
    <property type="project" value="UniProtKB-KW"/>
</dbReference>
<dbReference type="OrthoDB" id="9786633at2"/>
<dbReference type="GO" id="GO:0005886">
    <property type="term" value="C:plasma membrane"/>
    <property type="evidence" value="ECO:0007669"/>
    <property type="project" value="UniProtKB-SubCell"/>
</dbReference>
<dbReference type="NCBIfam" id="TIGR01145">
    <property type="entry name" value="ATP_synt_delta"/>
    <property type="match status" value="1"/>
</dbReference>
<comment type="similarity">
    <text evidence="7">Belongs to the ATPase delta chain family.</text>
</comment>
<proteinExistence type="inferred from homology"/>
<comment type="caution">
    <text evidence="8">The sequence shown here is derived from an EMBL/GenBank/DDBJ whole genome shotgun (WGS) entry which is preliminary data.</text>
</comment>
<sequence>MAVNQATIAGRYAKALFELTHDSDLDQTTLAELSALRVVFQDNPELIKAIESERISEQSKLDMVATLKNGTSQVVQNLVQMTFDYRRFSLLPDIITAYEKRVNKAAGKLLVDVTTAITLSDEQVDRMKAQLKQRFAVNEIELNQTVDESIIGGVITYADNQILDGSLATKLAAIRQSIIH</sequence>
<dbReference type="EMBL" id="SDGZ01000015">
    <property type="protein sequence ID" value="TYC48942.1"/>
    <property type="molecule type" value="Genomic_DNA"/>
</dbReference>
<dbReference type="GO" id="GO:0046933">
    <property type="term" value="F:proton-transporting ATP synthase activity, rotational mechanism"/>
    <property type="evidence" value="ECO:0007669"/>
    <property type="project" value="UniProtKB-UniRule"/>
</dbReference>
<keyword evidence="4 7" id="KW-0406">Ion transport</keyword>
<dbReference type="SUPFAM" id="SSF47928">
    <property type="entry name" value="N-terminal domain of the delta subunit of the F1F0-ATP synthase"/>
    <property type="match status" value="1"/>
</dbReference>
<keyword evidence="5 7" id="KW-0472">Membrane</keyword>
<evidence type="ECO:0000313" key="9">
    <source>
        <dbReference type="Proteomes" id="UP000371977"/>
    </source>
</evidence>
<dbReference type="AlphaFoldDB" id="A0A6C2C5F2"/>
<keyword evidence="6 7" id="KW-0066">ATP synthesis</keyword>
<gene>
    <name evidence="7" type="primary">atpH</name>
    <name evidence="8" type="ORF">ESZ50_06725</name>
</gene>
<keyword evidence="7" id="KW-0139">CF(1)</keyword>
<name>A0A6C2C5F2_9LACO</name>
<protein>
    <recommendedName>
        <fullName evidence="7">ATP synthase subunit delta</fullName>
    </recommendedName>
    <alternativeName>
        <fullName evidence="7">ATP synthase F(1) sector subunit delta</fullName>
    </alternativeName>
    <alternativeName>
        <fullName evidence="7">F-type ATPase subunit delta</fullName>
        <shortName evidence="7">F-ATPase subunit delta</shortName>
    </alternativeName>
</protein>
<dbReference type="PRINTS" id="PR00125">
    <property type="entry name" value="ATPASEDELTA"/>
</dbReference>
<keyword evidence="2 7" id="KW-0813">Transport</keyword>
<dbReference type="Proteomes" id="UP000371977">
    <property type="component" value="Unassembled WGS sequence"/>
</dbReference>
<evidence type="ECO:0000256" key="5">
    <source>
        <dbReference type="ARBA" id="ARBA00023136"/>
    </source>
</evidence>
<comment type="function">
    <text evidence="7">F(1)F(0) ATP synthase produces ATP from ADP in the presence of a proton or sodium gradient. F-type ATPases consist of two structural domains, F(1) containing the extramembraneous catalytic core and F(0) containing the membrane proton channel, linked together by a central stalk and a peripheral stalk. During catalysis, ATP synthesis in the catalytic domain of F(1) is coupled via a rotary mechanism of the central stalk subunits to proton translocation.</text>
</comment>
<dbReference type="InterPro" id="IPR000711">
    <property type="entry name" value="ATPase_OSCP/dsu"/>
</dbReference>
<keyword evidence="7" id="KW-1003">Cell membrane</keyword>
<dbReference type="Gene3D" id="1.10.520.20">
    <property type="entry name" value="N-terminal domain of the delta subunit of the F1F0-ATP synthase"/>
    <property type="match status" value="1"/>
</dbReference>
<evidence type="ECO:0000256" key="1">
    <source>
        <dbReference type="ARBA" id="ARBA00004370"/>
    </source>
</evidence>
<comment type="function">
    <text evidence="7">This protein is part of the stalk that links CF(0) to CF(1). It either transmits conformational changes from CF(0) to CF(1) or is implicated in proton conduction.</text>
</comment>
<accession>A0A6C2C5F2</accession>
<evidence type="ECO:0000256" key="3">
    <source>
        <dbReference type="ARBA" id="ARBA00022781"/>
    </source>
</evidence>
<dbReference type="RefSeq" id="WP_148622804.1">
    <property type="nucleotide sequence ID" value="NZ_SDGZ01000015.1"/>
</dbReference>
<dbReference type="InterPro" id="IPR026015">
    <property type="entry name" value="ATP_synth_OSCP/delta_N_sf"/>
</dbReference>
<evidence type="ECO:0000256" key="7">
    <source>
        <dbReference type="HAMAP-Rule" id="MF_01416"/>
    </source>
</evidence>
<comment type="subcellular location">
    <subcellularLocation>
        <location evidence="7">Cell membrane</location>
        <topology evidence="7">Peripheral membrane protein</topology>
    </subcellularLocation>
    <subcellularLocation>
        <location evidence="1">Membrane</location>
    </subcellularLocation>
</comment>
<dbReference type="Pfam" id="PF00213">
    <property type="entry name" value="OSCP"/>
    <property type="match status" value="1"/>
</dbReference>